<dbReference type="InterPro" id="IPR000845">
    <property type="entry name" value="Nucleoside_phosphorylase_d"/>
</dbReference>
<proteinExistence type="predicted"/>
<feature type="domain" description="Nucleoside phosphorylase" evidence="6">
    <location>
        <begin position="2"/>
        <end position="224"/>
    </location>
</feature>
<dbReference type="Gene3D" id="3.40.50.1580">
    <property type="entry name" value="Nucleoside phosphorylase domain"/>
    <property type="match status" value="1"/>
</dbReference>
<protein>
    <recommendedName>
        <fullName evidence="2">adenosylhomocysteine nucleosidase</fullName>
        <ecNumber evidence="2">3.2.2.9</ecNumber>
    </recommendedName>
</protein>
<keyword evidence="3" id="KW-0028">Amino-acid biosynthesis</keyword>
<dbReference type="InterPro" id="IPR010049">
    <property type="entry name" value="MTA_SAH_Nsdase"/>
</dbReference>
<gene>
    <name evidence="7" type="ORF">H8700_11205</name>
</gene>
<keyword evidence="7" id="KW-0326">Glycosidase</keyword>
<comment type="pathway">
    <text evidence="1">Amino-acid biosynthesis; L-methionine biosynthesis via salvage pathway; S-methyl-5-thio-alpha-D-ribose 1-phosphate from S-methyl-5'-thioadenosine (hydrolase route): step 1/2.</text>
</comment>
<dbReference type="NCBIfam" id="NF004079">
    <property type="entry name" value="PRK05584.1"/>
    <property type="match status" value="1"/>
</dbReference>
<dbReference type="SUPFAM" id="SSF53167">
    <property type="entry name" value="Purine and uridine phosphorylases"/>
    <property type="match status" value="1"/>
</dbReference>
<evidence type="ECO:0000256" key="5">
    <source>
        <dbReference type="ARBA" id="ARBA00023167"/>
    </source>
</evidence>
<organism evidence="7 8">
    <name type="scientific">Jutongia hominis</name>
    <dbReference type="NCBI Taxonomy" id="2763664"/>
    <lineage>
        <taxon>Bacteria</taxon>
        <taxon>Bacillati</taxon>
        <taxon>Bacillota</taxon>
        <taxon>Clostridia</taxon>
        <taxon>Lachnospirales</taxon>
        <taxon>Lachnospiraceae</taxon>
        <taxon>Jutongia</taxon>
    </lineage>
</organism>
<evidence type="ECO:0000259" key="6">
    <source>
        <dbReference type="Pfam" id="PF01048"/>
    </source>
</evidence>
<keyword evidence="8" id="KW-1185">Reference proteome</keyword>
<dbReference type="CDD" id="cd09008">
    <property type="entry name" value="MTAN"/>
    <property type="match status" value="1"/>
</dbReference>
<keyword evidence="4 7" id="KW-0378">Hydrolase</keyword>
<evidence type="ECO:0000313" key="8">
    <source>
        <dbReference type="Proteomes" id="UP000637513"/>
    </source>
</evidence>
<evidence type="ECO:0000256" key="3">
    <source>
        <dbReference type="ARBA" id="ARBA00022605"/>
    </source>
</evidence>
<keyword evidence="5" id="KW-0486">Methionine biosynthesis</keyword>
<evidence type="ECO:0000256" key="2">
    <source>
        <dbReference type="ARBA" id="ARBA00011974"/>
    </source>
</evidence>
<evidence type="ECO:0000256" key="4">
    <source>
        <dbReference type="ARBA" id="ARBA00022801"/>
    </source>
</evidence>
<dbReference type="Proteomes" id="UP000637513">
    <property type="component" value="Unassembled WGS sequence"/>
</dbReference>
<dbReference type="PANTHER" id="PTHR46832:SF1">
    <property type="entry name" value="5'-METHYLTHIOADENOSINE_S-ADENOSYLHOMOCYSTEINE NUCLEOSIDASE"/>
    <property type="match status" value="1"/>
</dbReference>
<evidence type="ECO:0000313" key="7">
    <source>
        <dbReference type="EMBL" id="MBC8558263.1"/>
    </source>
</evidence>
<dbReference type="PANTHER" id="PTHR46832">
    <property type="entry name" value="5'-METHYLTHIOADENOSINE/S-ADENOSYLHOMOCYSTEINE NUCLEOSIDASE"/>
    <property type="match status" value="1"/>
</dbReference>
<sequence length="231" mass="24862">MRIGVIGAMQMEIDNLKKSLENSSVEEISSVKFVKGTIGDVEIVAAVCGVGKVFAAICTEAMILTYQVDRIINIGVAGTLCSDLGVMDVALANQVVQHDMNTSALGDPVGLLSGIDQIYIPSDKKMTALLAKCLEEKQIHYTIGTIATGDLFMHEQKQKQKLHERFEAVAAEMEGGSIGHVCYMNKVSFAVLRSISDGDGGAMDYAEFAQQAAKIGIEIVLAFISRLDELE</sequence>
<reference evidence="7 8" key="1">
    <citation type="submission" date="2020-08" db="EMBL/GenBank/DDBJ databases">
        <title>Genome public.</title>
        <authorList>
            <person name="Liu C."/>
            <person name="Sun Q."/>
        </authorList>
    </citation>
    <scope>NUCLEOTIDE SEQUENCE [LARGE SCALE GENOMIC DNA]</scope>
    <source>
        <strain evidence="7 8">BX3</strain>
    </source>
</reference>
<evidence type="ECO:0000256" key="1">
    <source>
        <dbReference type="ARBA" id="ARBA00004945"/>
    </source>
</evidence>
<dbReference type="RefSeq" id="WP_249305698.1">
    <property type="nucleotide sequence ID" value="NZ_JACRSW010000040.1"/>
</dbReference>
<comment type="caution">
    <text evidence="7">The sequence shown here is derived from an EMBL/GenBank/DDBJ whole genome shotgun (WGS) entry which is preliminary data.</text>
</comment>
<dbReference type="EMBL" id="JACRSW010000040">
    <property type="protein sequence ID" value="MBC8558263.1"/>
    <property type="molecule type" value="Genomic_DNA"/>
</dbReference>
<accession>A0ABR7MYJ8</accession>
<dbReference type="InterPro" id="IPR035994">
    <property type="entry name" value="Nucleoside_phosphorylase_sf"/>
</dbReference>
<name>A0ABR7MYJ8_9FIRM</name>
<dbReference type="Pfam" id="PF01048">
    <property type="entry name" value="PNP_UDP_1"/>
    <property type="match status" value="1"/>
</dbReference>
<dbReference type="NCBIfam" id="TIGR01704">
    <property type="entry name" value="MTA_SAH-Nsdase"/>
    <property type="match status" value="1"/>
</dbReference>
<dbReference type="EC" id="3.2.2.9" evidence="2"/>
<dbReference type="GO" id="GO:0008782">
    <property type="term" value="F:adenosylhomocysteine nucleosidase activity"/>
    <property type="evidence" value="ECO:0007669"/>
    <property type="project" value="UniProtKB-EC"/>
</dbReference>